<dbReference type="AlphaFoldDB" id="S7QMW1"/>
<feature type="compositionally biased region" description="Basic and acidic residues" evidence="1">
    <location>
        <begin position="106"/>
        <end position="117"/>
    </location>
</feature>
<feature type="compositionally biased region" description="Polar residues" evidence="1">
    <location>
        <begin position="222"/>
        <end position="232"/>
    </location>
</feature>
<dbReference type="Proteomes" id="UP000030669">
    <property type="component" value="Unassembled WGS sequence"/>
</dbReference>
<accession>S7QMW1</accession>
<keyword evidence="2" id="KW-1133">Transmembrane helix</keyword>
<keyword evidence="4" id="KW-1185">Reference proteome</keyword>
<dbReference type="KEGG" id="gtr:GLOTRDRAFT_102541"/>
<feature type="region of interest" description="Disordered" evidence="1">
    <location>
        <begin position="106"/>
        <end position="232"/>
    </location>
</feature>
<feature type="transmembrane region" description="Helical" evidence="2">
    <location>
        <begin position="24"/>
        <end position="49"/>
    </location>
</feature>
<dbReference type="OrthoDB" id="3267487at2759"/>
<dbReference type="PROSITE" id="PS51257">
    <property type="entry name" value="PROKAR_LIPOPROTEIN"/>
    <property type="match status" value="1"/>
</dbReference>
<dbReference type="GeneID" id="19298507"/>
<evidence type="ECO:0000256" key="1">
    <source>
        <dbReference type="SAM" id="MobiDB-lite"/>
    </source>
</evidence>
<evidence type="ECO:0000313" key="3">
    <source>
        <dbReference type="EMBL" id="EPQ60828.1"/>
    </source>
</evidence>
<dbReference type="HOGENOM" id="CLU_1194986_0_0_1"/>
<evidence type="ECO:0000313" key="4">
    <source>
        <dbReference type="Proteomes" id="UP000030669"/>
    </source>
</evidence>
<keyword evidence="2" id="KW-0812">Transmembrane</keyword>
<dbReference type="EMBL" id="KB469296">
    <property type="protein sequence ID" value="EPQ60828.1"/>
    <property type="molecule type" value="Genomic_DNA"/>
</dbReference>
<organism evidence="3 4">
    <name type="scientific">Gloeophyllum trabeum (strain ATCC 11539 / FP-39264 / Madison 617)</name>
    <name type="common">Brown rot fungus</name>
    <dbReference type="NCBI Taxonomy" id="670483"/>
    <lineage>
        <taxon>Eukaryota</taxon>
        <taxon>Fungi</taxon>
        <taxon>Dikarya</taxon>
        <taxon>Basidiomycota</taxon>
        <taxon>Agaricomycotina</taxon>
        <taxon>Agaricomycetes</taxon>
        <taxon>Gloeophyllales</taxon>
        <taxon>Gloeophyllaceae</taxon>
        <taxon>Gloeophyllum</taxon>
    </lineage>
</organism>
<sequence length="232" mass="25501">MSTERLEKSIPRMELFKEAMRNELFHTAFIAGSCGVAAVLSSVGVNLGLVLGPGGWIGVNWLIISFLVIHSFGRVVRRHEREALLQHPSAWDPMYRAEQAFFPSSRERPSDTWRHWSTDNGPHRRITHADEDDITTHSCNKSPMEDGSTGRNDGEVLSLDGPSWRSSSSSSSSLTTTESITAATTPTMLSFVNTLPPDSDTPHYMRAQPPPSDHSGNAEAYRTTSCSSSSLP</sequence>
<protein>
    <submittedName>
        <fullName evidence="3">Uncharacterized protein</fullName>
    </submittedName>
</protein>
<keyword evidence="2" id="KW-0472">Membrane</keyword>
<dbReference type="RefSeq" id="XP_007861146.1">
    <property type="nucleotide sequence ID" value="XM_007862955.1"/>
</dbReference>
<proteinExistence type="predicted"/>
<gene>
    <name evidence="3" type="ORF">GLOTRDRAFT_102541</name>
</gene>
<name>S7QMW1_GLOTA</name>
<feature type="transmembrane region" description="Helical" evidence="2">
    <location>
        <begin position="55"/>
        <end position="76"/>
    </location>
</feature>
<evidence type="ECO:0000256" key="2">
    <source>
        <dbReference type="SAM" id="Phobius"/>
    </source>
</evidence>
<reference evidence="3 4" key="1">
    <citation type="journal article" date="2012" name="Science">
        <title>The Paleozoic origin of enzymatic lignin decomposition reconstructed from 31 fungal genomes.</title>
        <authorList>
            <person name="Floudas D."/>
            <person name="Binder M."/>
            <person name="Riley R."/>
            <person name="Barry K."/>
            <person name="Blanchette R.A."/>
            <person name="Henrissat B."/>
            <person name="Martinez A.T."/>
            <person name="Otillar R."/>
            <person name="Spatafora J.W."/>
            <person name="Yadav J.S."/>
            <person name="Aerts A."/>
            <person name="Benoit I."/>
            <person name="Boyd A."/>
            <person name="Carlson A."/>
            <person name="Copeland A."/>
            <person name="Coutinho P.M."/>
            <person name="de Vries R.P."/>
            <person name="Ferreira P."/>
            <person name="Findley K."/>
            <person name="Foster B."/>
            <person name="Gaskell J."/>
            <person name="Glotzer D."/>
            <person name="Gorecki P."/>
            <person name="Heitman J."/>
            <person name="Hesse C."/>
            <person name="Hori C."/>
            <person name="Igarashi K."/>
            <person name="Jurgens J.A."/>
            <person name="Kallen N."/>
            <person name="Kersten P."/>
            <person name="Kohler A."/>
            <person name="Kuees U."/>
            <person name="Kumar T.K.A."/>
            <person name="Kuo A."/>
            <person name="LaButti K."/>
            <person name="Larrondo L.F."/>
            <person name="Lindquist E."/>
            <person name="Ling A."/>
            <person name="Lombard V."/>
            <person name="Lucas S."/>
            <person name="Lundell T."/>
            <person name="Martin R."/>
            <person name="McLaughlin D.J."/>
            <person name="Morgenstern I."/>
            <person name="Morin E."/>
            <person name="Murat C."/>
            <person name="Nagy L.G."/>
            <person name="Nolan M."/>
            <person name="Ohm R.A."/>
            <person name="Patyshakuliyeva A."/>
            <person name="Rokas A."/>
            <person name="Ruiz-Duenas F.J."/>
            <person name="Sabat G."/>
            <person name="Salamov A."/>
            <person name="Samejima M."/>
            <person name="Schmutz J."/>
            <person name="Slot J.C."/>
            <person name="St John F."/>
            <person name="Stenlid J."/>
            <person name="Sun H."/>
            <person name="Sun S."/>
            <person name="Syed K."/>
            <person name="Tsang A."/>
            <person name="Wiebenga A."/>
            <person name="Young D."/>
            <person name="Pisabarro A."/>
            <person name="Eastwood D.C."/>
            <person name="Martin F."/>
            <person name="Cullen D."/>
            <person name="Grigoriev I.V."/>
            <person name="Hibbett D.S."/>
        </authorList>
    </citation>
    <scope>NUCLEOTIDE SEQUENCE [LARGE SCALE GENOMIC DNA]</scope>
    <source>
        <strain evidence="3 4">ATCC 11539</strain>
    </source>
</reference>
<dbReference type="eggNOG" id="ENOG502SN4X">
    <property type="taxonomic scope" value="Eukaryota"/>
</dbReference>
<feature type="compositionally biased region" description="Low complexity" evidence="1">
    <location>
        <begin position="163"/>
        <end position="187"/>
    </location>
</feature>